<comment type="caution">
    <text evidence="1">The sequence shown here is derived from an EMBL/GenBank/DDBJ whole genome shotgun (WGS) entry which is preliminary data.</text>
</comment>
<dbReference type="InterPro" id="IPR036388">
    <property type="entry name" value="WH-like_DNA-bd_sf"/>
</dbReference>
<sequence>MAERISKATVKLGYQLVHDLMLHQIMTRPLDKETPGSRLRQFAMITIMLDLCRSGKAITVSNIIDVTGMTRGAVDDTLSPLEERGLIDAFWTKNSLGRGQAREYKLAGQLTVDVSSLIRGAGSFCE</sequence>
<organism evidence="1 2">
    <name type="scientific">Brucella grignonensis</name>
    <dbReference type="NCBI Taxonomy" id="94627"/>
    <lineage>
        <taxon>Bacteria</taxon>
        <taxon>Pseudomonadati</taxon>
        <taxon>Pseudomonadota</taxon>
        <taxon>Alphaproteobacteria</taxon>
        <taxon>Hyphomicrobiales</taxon>
        <taxon>Brucellaceae</taxon>
        <taxon>Brucella/Ochrobactrum group</taxon>
        <taxon>Brucella</taxon>
    </lineage>
</organism>
<evidence type="ECO:0000313" key="1">
    <source>
        <dbReference type="EMBL" id="OYR17710.1"/>
    </source>
</evidence>
<protein>
    <submittedName>
        <fullName evidence="1">Uncharacterized protein</fullName>
    </submittedName>
</protein>
<proteinExistence type="predicted"/>
<reference evidence="1 2" key="1">
    <citation type="submission" date="2017-07" db="EMBL/GenBank/DDBJ databases">
        <title>Phylogenetic study on the rhizospheric bacterium Ochrobactrum sp. A44.</title>
        <authorList>
            <person name="Krzyzanowska D.M."/>
            <person name="Ossowicki A."/>
            <person name="Rajewska M."/>
            <person name="Maciag T."/>
            <person name="Kaczynski Z."/>
            <person name="Czerwicka M."/>
            <person name="Jafra S."/>
        </authorList>
    </citation>
    <scope>NUCLEOTIDE SEQUENCE [LARGE SCALE GENOMIC DNA]</scope>
    <source>
        <strain evidence="1 2">OgA9a</strain>
    </source>
</reference>
<accession>A0A256FSJ1</accession>
<evidence type="ECO:0000313" key="2">
    <source>
        <dbReference type="Proteomes" id="UP000216478"/>
    </source>
</evidence>
<dbReference type="SUPFAM" id="SSF46785">
    <property type="entry name" value="Winged helix' DNA-binding domain"/>
    <property type="match status" value="1"/>
</dbReference>
<name>A0A256FSJ1_9HYPH</name>
<dbReference type="Proteomes" id="UP000216478">
    <property type="component" value="Unassembled WGS sequence"/>
</dbReference>
<dbReference type="AlphaFoldDB" id="A0A256FSJ1"/>
<dbReference type="RefSeq" id="WP_235818341.1">
    <property type="nucleotide sequence ID" value="NZ_JBHEER010000014.1"/>
</dbReference>
<gene>
    <name evidence="1" type="ORF">CEV33_4940</name>
</gene>
<dbReference type="Gene3D" id="1.10.10.10">
    <property type="entry name" value="Winged helix-like DNA-binding domain superfamily/Winged helix DNA-binding domain"/>
    <property type="match status" value="1"/>
</dbReference>
<dbReference type="InterPro" id="IPR036390">
    <property type="entry name" value="WH_DNA-bd_sf"/>
</dbReference>
<dbReference type="EMBL" id="NNRL01000143">
    <property type="protein sequence ID" value="OYR17710.1"/>
    <property type="molecule type" value="Genomic_DNA"/>
</dbReference>
<keyword evidence="2" id="KW-1185">Reference proteome</keyword>